<protein>
    <submittedName>
        <fullName evidence="1">Uncharacterized protein</fullName>
    </submittedName>
</protein>
<comment type="caution">
    <text evidence="1">The sequence shown here is derived from an EMBL/GenBank/DDBJ whole genome shotgun (WGS) entry which is preliminary data.</text>
</comment>
<dbReference type="AlphaFoldDB" id="A0AAD7EYG4"/>
<accession>A0AAD7EYG4</accession>
<evidence type="ECO:0000313" key="2">
    <source>
        <dbReference type="Proteomes" id="UP001218218"/>
    </source>
</evidence>
<dbReference type="Proteomes" id="UP001218218">
    <property type="component" value="Unassembled WGS sequence"/>
</dbReference>
<sequence>MGYCYDRELPDYCLYSLAFGHFSDDDVGMLSVTAVACANKTQDRLAQEKASLAEAYPHLAPLFALNDVPKVAQVAVAQEILSNRNATLSTLEAKISEIDSEFSRMYSVIKAMLAYRNTLHDEKRALCKEMRRSCLSYFISRPSYFHCYPYDFRIYRTSSTSDGMPIFGTLPKSEDLEWHRSEDEEEEFWIKVDEVVVPLESRMTYPPTIEIASYMQSSLCSIESYLQRSGEAPISARVVYRDSPHTMPLFNALWRRSHRLRHLALVDVPHRTRPIVSILRILQAVPQPCPRCSATTPPPPTSECPSFLTNPHLTSIYITTVTRTYVPWAQLSKYCENHCMWDNEDGRWASYRQLSNVIEFLRLRGSVSLSVNLHDILGASPDLPEIFIGIPSIPVIGLVAGLAPPRDHQPPLGSKLEVVRLQGDFRYSDDMDGNDVEIILEMLNSCSRLDSKTVSPIREFSLYSPQSDMAICQKLQEASLGLIGVRSWKEGDSDFLKGHLLVTVDNRDQAANVLRDTPPASVSLRVLWGLHLAKNRCGWDSQSVTPLRKPELPVKNPVLEEMDELS</sequence>
<dbReference type="EMBL" id="JARIHO010000009">
    <property type="protein sequence ID" value="KAJ7355878.1"/>
    <property type="molecule type" value="Genomic_DNA"/>
</dbReference>
<reference evidence="1" key="1">
    <citation type="submission" date="2023-03" db="EMBL/GenBank/DDBJ databases">
        <title>Massive genome expansion in bonnet fungi (Mycena s.s.) driven by repeated elements and novel gene families across ecological guilds.</title>
        <authorList>
            <consortium name="Lawrence Berkeley National Laboratory"/>
            <person name="Harder C.B."/>
            <person name="Miyauchi S."/>
            <person name="Viragh M."/>
            <person name="Kuo A."/>
            <person name="Thoen E."/>
            <person name="Andreopoulos B."/>
            <person name="Lu D."/>
            <person name="Skrede I."/>
            <person name="Drula E."/>
            <person name="Henrissat B."/>
            <person name="Morin E."/>
            <person name="Kohler A."/>
            <person name="Barry K."/>
            <person name="LaButti K."/>
            <person name="Morin E."/>
            <person name="Salamov A."/>
            <person name="Lipzen A."/>
            <person name="Mereny Z."/>
            <person name="Hegedus B."/>
            <person name="Baldrian P."/>
            <person name="Stursova M."/>
            <person name="Weitz H."/>
            <person name="Taylor A."/>
            <person name="Grigoriev I.V."/>
            <person name="Nagy L.G."/>
            <person name="Martin F."/>
            <person name="Kauserud H."/>
        </authorList>
    </citation>
    <scope>NUCLEOTIDE SEQUENCE</scope>
    <source>
        <strain evidence="1">CBHHK002</strain>
    </source>
</reference>
<organism evidence="1 2">
    <name type="scientific">Mycena albidolilacea</name>
    <dbReference type="NCBI Taxonomy" id="1033008"/>
    <lineage>
        <taxon>Eukaryota</taxon>
        <taxon>Fungi</taxon>
        <taxon>Dikarya</taxon>
        <taxon>Basidiomycota</taxon>
        <taxon>Agaricomycotina</taxon>
        <taxon>Agaricomycetes</taxon>
        <taxon>Agaricomycetidae</taxon>
        <taxon>Agaricales</taxon>
        <taxon>Marasmiineae</taxon>
        <taxon>Mycenaceae</taxon>
        <taxon>Mycena</taxon>
    </lineage>
</organism>
<gene>
    <name evidence="1" type="ORF">DFH08DRAFT_933662</name>
</gene>
<name>A0AAD7EYG4_9AGAR</name>
<keyword evidence="2" id="KW-1185">Reference proteome</keyword>
<proteinExistence type="predicted"/>
<evidence type="ECO:0000313" key="1">
    <source>
        <dbReference type="EMBL" id="KAJ7355878.1"/>
    </source>
</evidence>